<keyword evidence="4 6" id="KW-0560">Oxidoreductase</keyword>
<dbReference type="EC" id="1.1.1.17" evidence="2 6"/>
<dbReference type="GO" id="GO:0004342">
    <property type="term" value="F:glucosamine-6-phosphate deaminase activity"/>
    <property type="evidence" value="ECO:0007669"/>
    <property type="project" value="InterPro"/>
</dbReference>
<dbReference type="GO" id="GO:0008926">
    <property type="term" value="F:mannitol-1-phosphate 5-dehydrogenase activity"/>
    <property type="evidence" value="ECO:0007669"/>
    <property type="project" value="UniProtKB-UniRule"/>
</dbReference>
<name>A0A5C8E1C1_9SPIR</name>
<evidence type="ECO:0000313" key="11">
    <source>
        <dbReference type="Proteomes" id="UP000324707"/>
    </source>
</evidence>
<evidence type="ECO:0000259" key="7">
    <source>
        <dbReference type="Pfam" id="PF01182"/>
    </source>
</evidence>
<comment type="catalytic activity">
    <reaction evidence="6">
        <text>D-mannitol 1-phosphate + NAD(+) = beta-D-fructose 6-phosphate + NADH + H(+)</text>
        <dbReference type="Rhea" id="RHEA:19661"/>
        <dbReference type="ChEBI" id="CHEBI:15378"/>
        <dbReference type="ChEBI" id="CHEBI:57540"/>
        <dbReference type="ChEBI" id="CHEBI:57634"/>
        <dbReference type="ChEBI" id="CHEBI:57945"/>
        <dbReference type="ChEBI" id="CHEBI:61381"/>
        <dbReference type="EC" id="1.1.1.17"/>
    </reaction>
</comment>
<feature type="domain" description="Mannitol dehydrogenase N-terminal" evidence="8">
    <location>
        <begin position="4"/>
        <end position="200"/>
    </location>
</feature>
<proteinExistence type="inferred from homology"/>
<evidence type="ECO:0000313" key="10">
    <source>
        <dbReference type="EMBL" id="TXJ31480.1"/>
    </source>
</evidence>
<dbReference type="InterPro" id="IPR036291">
    <property type="entry name" value="NAD(P)-bd_dom_sf"/>
</dbReference>
<dbReference type="SUPFAM" id="SSF100950">
    <property type="entry name" value="NagB/RpiA/CoA transferase-like"/>
    <property type="match status" value="1"/>
</dbReference>
<dbReference type="NCBIfam" id="NF002646">
    <property type="entry name" value="PRK02318.1-2"/>
    <property type="match status" value="1"/>
</dbReference>
<gene>
    <name evidence="6" type="primary">mtlD</name>
    <name evidence="10" type="ORF">EPJ69_07540</name>
</gene>
<comment type="similarity">
    <text evidence="1 6">Belongs to the mannitol dehydrogenase family.</text>
</comment>
<dbReference type="InterPro" id="IPR013118">
    <property type="entry name" value="Mannitol_DH_C"/>
</dbReference>
<dbReference type="GO" id="GO:0019592">
    <property type="term" value="P:mannitol catabolic process"/>
    <property type="evidence" value="ECO:0007669"/>
    <property type="project" value="TreeGrafter"/>
</dbReference>
<dbReference type="GO" id="GO:0006044">
    <property type="term" value="P:N-acetylglucosamine metabolic process"/>
    <property type="evidence" value="ECO:0007669"/>
    <property type="project" value="InterPro"/>
</dbReference>
<dbReference type="InterPro" id="IPR023028">
    <property type="entry name" value="Mannitol_1_phos_5_DH"/>
</dbReference>
<dbReference type="NCBIfam" id="NF002650">
    <property type="entry name" value="PRK02318.2-2"/>
    <property type="match status" value="1"/>
</dbReference>
<comment type="caution">
    <text evidence="10">The sequence shown here is derived from an EMBL/GenBank/DDBJ whole genome shotgun (WGS) entry which is preliminary data.</text>
</comment>
<dbReference type="Gene3D" id="1.10.1040.10">
    <property type="entry name" value="N-(1-d-carboxylethyl)-l-norvaline Dehydrogenase, domain 2"/>
    <property type="match status" value="1"/>
</dbReference>
<dbReference type="InterPro" id="IPR000669">
    <property type="entry name" value="Mannitol_DH"/>
</dbReference>
<accession>A0A5C8E1C1</accession>
<evidence type="ECO:0000256" key="1">
    <source>
        <dbReference type="ARBA" id="ARBA00006541"/>
    </source>
</evidence>
<dbReference type="SUPFAM" id="SSF51735">
    <property type="entry name" value="NAD(P)-binding Rossmann-fold domains"/>
    <property type="match status" value="1"/>
</dbReference>
<dbReference type="NCBIfam" id="NF002652">
    <property type="entry name" value="PRK02318.2-5"/>
    <property type="match status" value="1"/>
</dbReference>
<evidence type="ECO:0000259" key="8">
    <source>
        <dbReference type="Pfam" id="PF01232"/>
    </source>
</evidence>
<dbReference type="Pfam" id="PF01182">
    <property type="entry name" value="Glucosamine_iso"/>
    <property type="match status" value="1"/>
</dbReference>
<comment type="caution">
    <text evidence="6">Lacks conserved residue(s) required for the propagation of feature annotation.</text>
</comment>
<dbReference type="PRINTS" id="PR00084">
    <property type="entry name" value="MTLDHDRGNASE"/>
</dbReference>
<protein>
    <recommendedName>
        <fullName evidence="3 6">Mannitol-1-phosphate 5-dehydrogenase</fullName>
        <ecNumber evidence="2 6">1.1.1.17</ecNumber>
    </recommendedName>
</protein>
<dbReference type="InterPro" id="IPR013131">
    <property type="entry name" value="Mannitol_DH_N"/>
</dbReference>
<dbReference type="InterPro" id="IPR008927">
    <property type="entry name" value="6-PGluconate_DH-like_C_sf"/>
</dbReference>
<dbReference type="InterPro" id="IPR004547">
    <property type="entry name" value="Glucosamine6P_isomerase"/>
</dbReference>
<evidence type="ECO:0000256" key="3">
    <source>
        <dbReference type="ARBA" id="ARBA00016219"/>
    </source>
</evidence>
<evidence type="ECO:0000259" key="9">
    <source>
        <dbReference type="Pfam" id="PF08125"/>
    </source>
</evidence>
<dbReference type="Pfam" id="PF08125">
    <property type="entry name" value="Mannitol_dh_C"/>
    <property type="match status" value="1"/>
</dbReference>
<sequence>MAKKMIQIGAGNIGRACIGRLFHQANYEIYFSDINAELISMIHERKEYNVRMVGKDFDETIKIDNVDKVSEDREEFIRLSNEIEIITTAVGVNILPKIASFIVDIINIRHKYQNNNPLNIMACENTTGASSKLKESVYNLLDLNIREWIEKEKNIAFPNVAIDCIVPNIENENPLTVTCENFADLIIDRNVFIGNLPNVEGLSLKENLNAYIERKLFTLNTGHAITAYLGAQKNKETIYEAINDSEIKNIVLGAMRESGEVLIKRHGFRSEEHEAYIQKILNRFFNPYLKDSVFRVGREPMRKLSYNDRLIKPILGTLEYNLRHDNLLKGVISAFKFYSPDDKESVELKSMLKNEKLEKVILKITELDINKEKEKELYNEIYNELKPKKILNKNKKIQNKENNKMKVIIAKDSNKVGMKVAAEIINLLKVKKDAVLGLATGGTAEAVYPHLIKSYNKKEIDFKKVKTINLDEYKGLDGKNEQSYRYFMDKNLFEHVNIEKKNTFVPKGIGDKEKNLKEFNDKINKNPRDLQLLGVGANGHIAFNEPNDFLHSDALCVRLDKKTIKANSRYFESEKQVPKEAFSMGMGGILKAKKIVIAAIGKNKASAIKELLSHDKITTKCPVTFLKLHNNVTVIIDEEIAKAIGYKSSKK</sequence>
<dbReference type="AlphaFoldDB" id="A0A5C8E1C1"/>
<dbReference type="PANTHER" id="PTHR30524:SF0">
    <property type="entry name" value="ALTRONATE OXIDOREDUCTASE-RELATED"/>
    <property type="match status" value="1"/>
</dbReference>
<dbReference type="InterPro" id="IPR013328">
    <property type="entry name" value="6PGD_dom2"/>
</dbReference>
<dbReference type="PANTHER" id="PTHR30524">
    <property type="entry name" value="MANNITOL-1-PHOSPHATE 5-DEHYDROGENASE"/>
    <property type="match status" value="1"/>
</dbReference>
<dbReference type="HAMAP" id="MF_00196">
    <property type="entry name" value="Mannitol_dehydrog"/>
    <property type="match status" value="1"/>
</dbReference>
<evidence type="ECO:0000256" key="6">
    <source>
        <dbReference type="HAMAP-Rule" id="MF_00196"/>
    </source>
</evidence>
<dbReference type="Pfam" id="PF01232">
    <property type="entry name" value="Mannitol_dh"/>
    <property type="match status" value="1"/>
</dbReference>
<dbReference type="GO" id="GO:0005829">
    <property type="term" value="C:cytosol"/>
    <property type="evidence" value="ECO:0007669"/>
    <property type="project" value="TreeGrafter"/>
</dbReference>
<evidence type="ECO:0000256" key="5">
    <source>
        <dbReference type="ARBA" id="ARBA00023027"/>
    </source>
</evidence>
<dbReference type="Gene3D" id="3.40.50.1360">
    <property type="match status" value="1"/>
</dbReference>
<organism evidence="10 11">
    <name type="scientific">Brachyspira aalborgi</name>
    <dbReference type="NCBI Taxonomy" id="29522"/>
    <lineage>
        <taxon>Bacteria</taxon>
        <taxon>Pseudomonadati</taxon>
        <taxon>Spirochaetota</taxon>
        <taxon>Spirochaetia</taxon>
        <taxon>Brachyspirales</taxon>
        <taxon>Brachyspiraceae</taxon>
        <taxon>Brachyspira</taxon>
    </lineage>
</organism>
<keyword evidence="5 6" id="KW-0520">NAD</keyword>
<feature type="domain" description="Glucosamine/galactosamine-6-phosphate isomerase" evidence="7">
    <location>
        <begin position="415"/>
        <end position="631"/>
    </location>
</feature>
<dbReference type="CDD" id="cd01399">
    <property type="entry name" value="GlcN6P_deaminase"/>
    <property type="match status" value="1"/>
</dbReference>
<evidence type="ECO:0000256" key="2">
    <source>
        <dbReference type="ARBA" id="ARBA00012939"/>
    </source>
</evidence>
<dbReference type="InterPro" id="IPR037171">
    <property type="entry name" value="NagB/RpiA_transferase-like"/>
</dbReference>
<reference evidence="10 11" key="1">
    <citation type="journal article" date="1992" name="Lakartidningen">
        <title>[Penicillin V and not amoxicillin is the first choice preparation in acute otitis].</title>
        <authorList>
            <person name="Kamme C."/>
            <person name="Lundgren K."/>
            <person name="Prellner K."/>
        </authorList>
    </citation>
    <scope>NUCLEOTIDE SEQUENCE [LARGE SCALE GENOMIC DNA]</scope>
    <source>
        <strain evidence="10 11">PC5538III-lc</strain>
    </source>
</reference>
<dbReference type="SUPFAM" id="SSF48179">
    <property type="entry name" value="6-phosphogluconate dehydrogenase C-terminal domain-like"/>
    <property type="match status" value="1"/>
</dbReference>
<feature type="domain" description="Mannitol dehydrogenase C-terminal" evidence="9">
    <location>
        <begin position="207"/>
        <end position="365"/>
    </location>
</feature>
<dbReference type="InterPro" id="IPR006148">
    <property type="entry name" value="Glc/Gal-6P_isomerase"/>
</dbReference>
<dbReference type="Proteomes" id="UP000324707">
    <property type="component" value="Unassembled WGS sequence"/>
</dbReference>
<dbReference type="EMBL" id="SAXX01000021">
    <property type="protein sequence ID" value="TXJ31480.1"/>
    <property type="molecule type" value="Genomic_DNA"/>
</dbReference>
<dbReference type="Gene3D" id="3.40.50.720">
    <property type="entry name" value="NAD(P)-binding Rossmann-like Domain"/>
    <property type="match status" value="1"/>
</dbReference>
<evidence type="ECO:0000256" key="4">
    <source>
        <dbReference type="ARBA" id="ARBA00023002"/>
    </source>
</evidence>